<dbReference type="EMBL" id="WQLV01000006">
    <property type="protein sequence ID" value="MVO16461.1"/>
    <property type="molecule type" value="Genomic_DNA"/>
</dbReference>
<sequence>MLPAKQIETLKRPASHGGEEFFFVLSGEVEFIGAEESSNKTKVGDAVYFVSSVEHLVVNKGEEEARLLWVWLA</sequence>
<dbReference type="InterPro" id="IPR014710">
    <property type="entry name" value="RmlC-like_jellyroll"/>
</dbReference>
<evidence type="ECO:0000259" key="1">
    <source>
        <dbReference type="Pfam" id="PF07883"/>
    </source>
</evidence>
<dbReference type="Gene3D" id="2.60.120.10">
    <property type="entry name" value="Jelly Rolls"/>
    <property type="match status" value="1"/>
</dbReference>
<dbReference type="InterPro" id="IPR011051">
    <property type="entry name" value="RmlC_Cupin_sf"/>
</dbReference>
<organism evidence="2 3">
    <name type="scientific">Parasedimentitalea huanghaiensis</name>
    <dbReference type="NCBI Taxonomy" id="2682100"/>
    <lineage>
        <taxon>Bacteria</taxon>
        <taxon>Pseudomonadati</taxon>
        <taxon>Pseudomonadota</taxon>
        <taxon>Alphaproteobacteria</taxon>
        <taxon>Rhodobacterales</taxon>
        <taxon>Paracoccaceae</taxon>
        <taxon>Parasedimentitalea</taxon>
    </lineage>
</organism>
<dbReference type="InterPro" id="IPR013096">
    <property type="entry name" value="Cupin_2"/>
</dbReference>
<reference evidence="2 3" key="1">
    <citation type="submission" date="2019-12" db="EMBL/GenBank/DDBJ databases">
        <authorList>
            <person name="Zhang Y.-J."/>
        </authorList>
    </citation>
    <scope>NUCLEOTIDE SEQUENCE [LARGE SCALE GENOMIC DNA]</scope>
    <source>
        <strain evidence="2 3">CY05</strain>
    </source>
</reference>
<name>A0A6L6WGM0_9RHOB</name>
<evidence type="ECO:0000313" key="2">
    <source>
        <dbReference type="EMBL" id="MVO16461.1"/>
    </source>
</evidence>
<accession>A0A6L6WGM0</accession>
<proteinExistence type="predicted"/>
<protein>
    <submittedName>
        <fullName evidence="2">Cupin domain-containing protein</fullName>
    </submittedName>
</protein>
<dbReference type="RefSeq" id="WP_157022698.1">
    <property type="nucleotide sequence ID" value="NZ_WQLV01000006.1"/>
</dbReference>
<dbReference type="AlphaFoldDB" id="A0A6L6WGM0"/>
<dbReference type="CDD" id="cd02209">
    <property type="entry name" value="cupin_XRE_C"/>
    <property type="match status" value="1"/>
</dbReference>
<keyword evidence="3" id="KW-1185">Reference proteome</keyword>
<dbReference type="SUPFAM" id="SSF51182">
    <property type="entry name" value="RmlC-like cupins"/>
    <property type="match status" value="1"/>
</dbReference>
<dbReference type="Proteomes" id="UP000478892">
    <property type="component" value="Unassembled WGS sequence"/>
</dbReference>
<comment type="caution">
    <text evidence="2">The sequence shown here is derived from an EMBL/GenBank/DDBJ whole genome shotgun (WGS) entry which is preliminary data.</text>
</comment>
<evidence type="ECO:0000313" key="3">
    <source>
        <dbReference type="Proteomes" id="UP000478892"/>
    </source>
</evidence>
<dbReference type="Pfam" id="PF07883">
    <property type="entry name" value="Cupin_2"/>
    <property type="match status" value="1"/>
</dbReference>
<gene>
    <name evidence="2" type="ORF">GO984_11625</name>
</gene>
<feature type="domain" description="Cupin type-2" evidence="1">
    <location>
        <begin position="13"/>
        <end position="71"/>
    </location>
</feature>